<evidence type="ECO:0000313" key="2">
    <source>
        <dbReference type="EMBL" id="PDT20967.1"/>
    </source>
</evidence>
<evidence type="ECO:0000313" key="3">
    <source>
        <dbReference type="Proteomes" id="UP000219914"/>
    </source>
</evidence>
<organism evidence="2 3">
    <name type="scientific">Rhizobium hidalgonense</name>
    <dbReference type="NCBI Taxonomy" id="1538159"/>
    <lineage>
        <taxon>Bacteria</taxon>
        <taxon>Pseudomonadati</taxon>
        <taxon>Pseudomonadota</taxon>
        <taxon>Alphaproteobacteria</taxon>
        <taxon>Hyphomicrobiales</taxon>
        <taxon>Rhizobiaceae</taxon>
        <taxon>Rhizobium/Agrobacterium group</taxon>
        <taxon>Rhizobium</taxon>
    </lineage>
</organism>
<dbReference type="EMBL" id="NWSY01000021">
    <property type="protein sequence ID" value="PDT20967.1"/>
    <property type="molecule type" value="Genomic_DNA"/>
</dbReference>
<name>A0ABX4JQE3_9HYPH</name>
<keyword evidence="1" id="KW-0812">Transmembrane</keyword>
<keyword evidence="3" id="KW-1185">Reference proteome</keyword>
<gene>
    <name evidence="2" type="ORF">CO674_25075</name>
</gene>
<keyword evidence="1" id="KW-1133">Transmembrane helix</keyword>
<accession>A0ABX4JQE3</accession>
<evidence type="ECO:0008006" key="4">
    <source>
        <dbReference type="Google" id="ProtNLM"/>
    </source>
</evidence>
<evidence type="ECO:0000256" key="1">
    <source>
        <dbReference type="SAM" id="Phobius"/>
    </source>
</evidence>
<dbReference type="Proteomes" id="UP000219914">
    <property type="component" value="Unassembled WGS sequence"/>
</dbReference>
<proteinExistence type="predicted"/>
<keyword evidence="1" id="KW-0472">Membrane</keyword>
<reference evidence="2 3" key="1">
    <citation type="submission" date="2017-09" db="EMBL/GenBank/DDBJ databases">
        <title>Comparative genomics of rhizobia isolated from Phaseolus vulgaris in China.</title>
        <authorList>
            <person name="Tong W."/>
        </authorList>
    </citation>
    <scope>NUCLEOTIDE SEQUENCE [LARGE SCALE GENOMIC DNA]</scope>
    <source>
        <strain evidence="2 3">FH14</strain>
    </source>
</reference>
<sequence length="67" mass="6775">MDGSHWAILLGTLALASWMLAGLIAVLGTRQETRSDGASRGSEFFSLALAGAGAVLAVIMAASIVLS</sequence>
<comment type="caution">
    <text evidence="2">The sequence shown here is derived from an EMBL/GenBank/DDBJ whole genome shotgun (WGS) entry which is preliminary data.</text>
</comment>
<protein>
    <recommendedName>
        <fullName evidence="4">Secreted protein</fullName>
    </recommendedName>
</protein>
<feature type="transmembrane region" description="Helical" evidence="1">
    <location>
        <begin position="47"/>
        <end position="66"/>
    </location>
</feature>
<feature type="transmembrane region" description="Helical" evidence="1">
    <location>
        <begin position="6"/>
        <end position="27"/>
    </location>
</feature>